<dbReference type="AlphaFoldDB" id="A0A163ACC5"/>
<sequence>MIHWSTASSRQRQSTRQTPHDALTTSPACIPWCLAGALRWRVMLFRQRVSFQGALGLRRRGYRKMAAYNAPANAYHGSSRYCTSQLANRVSNSRYDSLCQSNSLTSSSLRPVFGYATQSTSPASPPPRDYRWKRGRPVIFSSRAFGTTPVDLPAQVDHAAAAAGPEAHGAQQVHNQQEPGTSLPQSNQRSTGYGGTVVAMHQDISAELSTCAAEHDRSISAHVDPAITFNAQSEEDHTAGILKLSSADIPSAPGTDFQAQSSLTGDRITDDAADTDFLQSSNSTEQEDAASEGDEISEEMSETHTPLEFQIPEDLLRAAMNAPDNSKASFWSSNLYRGPKDKRIAVHYCKSKEVAERVAQHFVNQAVVGFDIEWKPYAAASSIKKNVSLIQLACEDRIALFHVALFKGTSAAQLMPPTLKLILESPDIYKVGVAVKGDFSRIIKFLGIEPQGVFELSRLHNLVQFSATEPSKVTNKLVGLATQVQQHLQLPLYKGGHLVDDPEDLSNVRSSDWSLPLNTQQIHYAAADAYAGFRLYDALEGKRKQLKPTRPRPLVCDYDSKPKPRTSKPPKKRRTSPKTDAVAVGVAGEAAAPTEQEEAEQASEESKDMQETEGYGTAQEELIDSHQLEGEEPESSQESYEETSESEDDLSIDSVLSTHEGIAAAKTDPSQKQVGRIDFSQLKGPDPQYPNLPDLGGEQAPALSSDGASIADTGEEERLEANDNVAKVPLEIDSGQDEFEDSELEEALRGLNIDGDGKLWGDTGPSGTIMPPTQPDRLRRLGSSAEQPQVIEEARVEVVESLPSPAQGTTHTPDYDLATSWAQSYLASTIPSPNARTPSHIRATVPHLRAYSLWHHQGLSLSEIAGRLRDPPLSESTVGSYVLQAIVLERMEYDREEVRQVLMGMPEALRRGKWRGLADKVGVNG</sequence>
<dbReference type="GO" id="GO:0008408">
    <property type="term" value="F:3'-5' exonuclease activity"/>
    <property type="evidence" value="ECO:0007669"/>
    <property type="project" value="InterPro"/>
</dbReference>
<name>A0A163ACC5_DIDRA</name>
<feature type="compositionally biased region" description="Acidic residues" evidence="1">
    <location>
        <begin position="630"/>
        <end position="651"/>
    </location>
</feature>
<dbReference type="PANTHER" id="PTHR47765:SF2">
    <property type="entry name" value="EXONUCLEASE MUT-7 HOMOLOG"/>
    <property type="match status" value="1"/>
</dbReference>
<dbReference type="SMART" id="SM00474">
    <property type="entry name" value="35EXOc"/>
    <property type="match status" value="1"/>
</dbReference>
<feature type="domain" description="3'-5' exonuclease" evidence="2">
    <location>
        <begin position="346"/>
        <end position="544"/>
    </location>
</feature>
<dbReference type="Gene3D" id="3.30.420.10">
    <property type="entry name" value="Ribonuclease H-like superfamily/Ribonuclease H"/>
    <property type="match status" value="1"/>
</dbReference>
<dbReference type="EMBL" id="JYNV01000256">
    <property type="protein sequence ID" value="KZM21112.1"/>
    <property type="molecule type" value="Genomic_DNA"/>
</dbReference>
<feature type="compositionally biased region" description="Low complexity" evidence="1">
    <location>
        <begin position="160"/>
        <end position="170"/>
    </location>
</feature>
<dbReference type="SUPFAM" id="SSF53098">
    <property type="entry name" value="Ribonuclease H-like"/>
    <property type="match status" value="1"/>
</dbReference>
<feature type="compositionally biased region" description="Low complexity" evidence="1">
    <location>
        <begin position="1"/>
        <end position="17"/>
    </location>
</feature>
<evidence type="ECO:0000259" key="2">
    <source>
        <dbReference type="SMART" id="SM00474"/>
    </source>
</evidence>
<evidence type="ECO:0000256" key="1">
    <source>
        <dbReference type="SAM" id="MobiDB-lite"/>
    </source>
</evidence>
<dbReference type="GO" id="GO:0006139">
    <property type="term" value="P:nucleobase-containing compound metabolic process"/>
    <property type="evidence" value="ECO:0007669"/>
    <property type="project" value="InterPro"/>
</dbReference>
<keyword evidence="3" id="KW-0269">Exonuclease</keyword>
<dbReference type="InterPro" id="IPR036397">
    <property type="entry name" value="RNaseH_sf"/>
</dbReference>
<dbReference type="PANTHER" id="PTHR47765">
    <property type="entry name" value="3'-5' EXONUCLEASE DOMAIN-CONTAINING PROTEIN"/>
    <property type="match status" value="1"/>
</dbReference>
<feature type="region of interest" description="Disordered" evidence="1">
    <location>
        <begin position="160"/>
        <end position="193"/>
    </location>
</feature>
<dbReference type="CDD" id="cd06141">
    <property type="entry name" value="WRN_exo"/>
    <property type="match status" value="1"/>
</dbReference>
<dbReference type="InterPro" id="IPR052408">
    <property type="entry name" value="Exonuclease_MUT-7-like"/>
</dbReference>
<keyword evidence="4" id="KW-1185">Reference proteome</keyword>
<feature type="compositionally biased region" description="Polar residues" evidence="1">
    <location>
        <begin position="172"/>
        <end position="191"/>
    </location>
</feature>
<dbReference type="GO" id="GO:0003676">
    <property type="term" value="F:nucleic acid binding"/>
    <property type="evidence" value="ECO:0007669"/>
    <property type="project" value="InterPro"/>
</dbReference>
<reference evidence="3 4" key="1">
    <citation type="journal article" date="2016" name="Sci. Rep.">
        <title>Draft genome sequencing and secretome analysis of fungal phytopathogen Ascochyta rabiei provides insight into the necrotrophic effector repertoire.</title>
        <authorList>
            <person name="Verma S."/>
            <person name="Gazara R.K."/>
            <person name="Nizam S."/>
            <person name="Parween S."/>
            <person name="Chattopadhyay D."/>
            <person name="Verma P.K."/>
        </authorList>
    </citation>
    <scope>NUCLEOTIDE SEQUENCE [LARGE SCALE GENOMIC DNA]</scope>
    <source>
        <strain evidence="3 4">ArDII</strain>
    </source>
</reference>
<evidence type="ECO:0000313" key="3">
    <source>
        <dbReference type="EMBL" id="KZM21112.1"/>
    </source>
</evidence>
<dbReference type="InterPro" id="IPR002562">
    <property type="entry name" value="3'-5'_exonuclease_dom"/>
</dbReference>
<feature type="region of interest" description="Disordered" evidence="1">
    <location>
        <begin position="1"/>
        <end position="23"/>
    </location>
</feature>
<dbReference type="Pfam" id="PF01612">
    <property type="entry name" value="DNA_pol_A_exo1"/>
    <property type="match status" value="1"/>
</dbReference>
<feature type="region of interest" description="Disordered" evidence="1">
    <location>
        <begin position="275"/>
        <end position="304"/>
    </location>
</feature>
<accession>A0A163ACC5</accession>
<dbReference type="InterPro" id="IPR012337">
    <property type="entry name" value="RNaseH-like_sf"/>
</dbReference>
<dbReference type="Proteomes" id="UP000076837">
    <property type="component" value="Unassembled WGS sequence"/>
</dbReference>
<evidence type="ECO:0000313" key="4">
    <source>
        <dbReference type="Proteomes" id="UP000076837"/>
    </source>
</evidence>
<keyword evidence="3" id="KW-0378">Hydrolase</keyword>
<proteinExistence type="predicted"/>
<feature type="region of interest" description="Disordered" evidence="1">
    <location>
        <begin position="544"/>
        <end position="728"/>
    </location>
</feature>
<dbReference type="STRING" id="5454.A0A163ACC5"/>
<dbReference type="OrthoDB" id="1920326at2759"/>
<protein>
    <submittedName>
        <fullName evidence="3">3'-5' exonuclease</fullName>
    </submittedName>
</protein>
<gene>
    <name evidence="3" type="ORF">ST47_g7731</name>
</gene>
<feature type="compositionally biased region" description="Basic residues" evidence="1">
    <location>
        <begin position="563"/>
        <end position="576"/>
    </location>
</feature>
<organism evidence="3 4">
    <name type="scientific">Didymella rabiei</name>
    <name type="common">Chickpea ascochyta blight fungus</name>
    <name type="synonym">Mycosphaerella rabiei</name>
    <dbReference type="NCBI Taxonomy" id="5454"/>
    <lineage>
        <taxon>Eukaryota</taxon>
        <taxon>Fungi</taxon>
        <taxon>Dikarya</taxon>
        <taxon>Ascomycota</taxon>
        <taxon>Pezizomycotina</taxon>
        <taxon>Dothideomycetes</taxon>
        <taxon>Pleosporomycetidae</taxon>
        <taxon>Pleosporales</taxon>
        <taxon>Pleosporineae</taxon>
        <taxon>Didymellaceae</taxon>
        <taxon>Ascochyta</taxon>
    </lineage>
</organism>
<feature type="compositionally biased region" description="Low complexity" evidence="1">
    <location>
        <begin position="578"/>
        <end position="594"/>
    </location>
</feature>
<comment type="caution">
    <text evidence="3">The sequence shown here is derived from an EMBL/GenBank/DDBJ whole genome shotgun (WGS) entry which is preliminary data.</text>
</comment>
<feature type="compositionally biased region" description="Acidic residues" evidence="1">
    <location>
        <begin position="285"/>
        <end position="300"/>
    </location>
</feature>
<keyword evidence="3" id="KW-0540">Nuclease</keyword>